<sequence>MIANVIQEPSFFQFLAAIDTDLASRTRNGAVASVVVTEFSAVPVCNSLKRKSGQTDLVNASEKLIIVYVLRKR</sequence>
<evidence type="ECO:0000313" key="1">
    <source>
        <dbReference type="EMBL" id="OIQ68725.1"/>
    </source>
</evidence>
<organism evidence="1">
    <name type="scientific">mine drainage metagenome</name>
    <dbReference type="NCBI Taxonomy" id="410659"/>
    <lineage>
        <taxon>unclassified sequences</taxon>
        <taxon>metagenomes</taxon>
        <taxon>ecological metagenomes</taxon>
    </lineage>
</organism>
<proteinExistence type="predicted"/>
<name>A0A1J5PYL6_9ZZZZ</name>
<gene>
    <name evidence="1" type="ORF">GALL_496770</name>
</gene>
<accession>A0A1J5PYL6</accession>
<comment type="caution">
    <text evidence="1">The sequence shown here is derived from an EMBL/GenBank/DDBJ whole genome shotgun (WGS) entry which is preliminary data.</text>
</comment>
<reference evidence="1" key="1">
    <citation type="submission" date="2016-10" db="EMBL/GenBank/DDBJ databases">
        <title>Sequence of Gallionella enrichment culture.</title>
        <authorList>
            <person name="Poehlein A."/>
            <person name="Muehling M."/>
            <person name="Daniel R."/>
        </authorList>
    </citation>
    <scope>NUCLEOTIDE SEQUENCE</scope>
</reference>
<dbReference type="AlphaFoldDB" id="A0A1J5PYL6"/>
<protein>
    <submittedName>
        <fullName evidence="1">Uncharacterized protein</fullName>
    </submittedName>
</protein>
<dbReference type="EMBL" id="MLJW01005141">
    <property type="protein sequence ID" value="OIQ68725.1"/>
    <property type="molecule type" value="Genomic_DNA"/>
</dbReference>